<reference evidence="2" key="2">
    <citation type="journal article" date="2023" name="IMA Fungus">
        <title>Comparative genomic study of the Penicillium genus elucidates a diverse pangenome and 15 lateral gene transfer events.</title>
        <authorList>
            <person name="Petersen C."/>
            <person name="Sorensen T."/>
            <person name="Nielsen M.R."/>
            <person name="Sondergaard T.E."/>
            <person name="Sorensen J.L."/>
            <person name="Fitzpatrick D.A."/>
            <person name="Frisvad J.C."/>
            <person name="Nielsen K.L."/>
        </authorList>
    </citation>
    <scope>NUCLEOTIDE SEQUENCE</scope>
    <source>
        <strain evidence="2">IBT 30069</strain>
    </source>
</reference>
<keyword evidence="3" id="KW-1185">Reference proteome</keyword>
<reference evidence="2" key="1">
    <citation type="submission" date="2022-11" db="EMBL/GenBank/DDBJ databases">
        <authorList>
            <person name="Petersen C."/>
        </authorList>
    </citation>
    <scope>NUCLEOTIDE SEQUENCE</scope>
    <source>
        <strain evidence="2">IBT 30069</strain>
    </source>
</reference>
<dbReference type="OrthoDB" id="4191831at2759"/>
<protein>
    <recommendedName>
        <fullName evidence="1">F-box domain-containing protein</fullName>
    </recommendedName>
</protein>
<evidence type="ECO:0000313" key="2">
    <source>
        <dbReference type="EMBL" id="KAJ5094394.1"/>
    </source>
</evidence>
<evidence type="ECO:0000259" key="1">
    <source>
        <dbReference type="PROSITE" id="PS50181"/>
    </source>
</evidence>
<dbReference type="EMBL" id="JAPQKH010000006">
    <property type="protein sequence ID" value="KAJ5094394.1"/>
    <property type="molecule type" value="Genomic_DNA"/>
</dbReference>
<dbReference type="InterPro" id="IPR001810">
    <property type="entry name" value="F-box_dom"/>
</dbReference>
<sequence>MAPKTLLSCPEEILRIIAEKLDFADHRKVCFVNKRLQAVVQPLLCSHIQWEYNKSQSPPIAQFLRTLIRRPDLAQCIKTIILEGDDGFGQRRGMYRVENDKKSQFTIDDNVALEEMVEWIEKLGSPYSKQWIHELRTGTMDAFVALLLCLAPGLRTLYLGSNYTQNSSLIGAVLHLALLDTSKAINLHSFEHLEEVTMLYHATEINTPSHTDTANAHDTLCLFYLPSIKKLSVSLDVPRSFTWPSDSPPSPTSLTSLKLYKIREEPLGHILSVTKSLRDLEWNCFYREDLEDKYITSTLDVGKISKALSHVGGTLIDLKIFASVANGVNPEPPKLGLTKPFGVFQHLHKLEKIQVSLPFLGGFSPLDLGEGHLEGALPRNIQWVTITDDLRYQDEWEWEDTDILEHLGRWLHQRTETTPFLRGLHLIITENDFGYWEPEMIRALKSLGSREKFHIKFTNRADQP</sequence>
<accession>A0A9W9K612</accession>
<dbReference type="PROSITE" id="PS50181">
    <property type="entry name" value="FBOX"/>
    <property type="match status" value="1"/>
</dbReference>
<comment type="caution">
    <text evidence="2">The sequence shown here is derived from an EMBL/GenBank/DDBJ whole genome shotgun (WGS) entry which is preliminary data.</text>
</comment>
<name>A0A9W9K612_9EURO</name>
<gene>
    <name evidence="2" type="ORF">N7456_010255</name>
</gene>
<evidence type="ECO:0000313" key="3">
    <source>
        <dbReference type="Proteomes" id="UP001149165"/>
    </source>
</evidence>
<dbReference type="AlphaFoldDB" id="A0A9W9K612"/>
<dbReference type="Proteomes" id="UP001149165">
    <property type="component" value="Unassembled WGS sequence"/>
</dbReference>
<proteinExistence type="predicted"/>
<feature type="domain" description="F-box" evidence="1">
    <location>
        <begin position="3"/>
        <end position="53"/>
    </location>
</feature>
<organism evidence="2 3">
    <name type="scientific">Penicillium angulare</name>
    <dbReference type="NCBI Taxonomy" id="116970"/>
    <lineage>
        <taxon>Eukaryota</taxon>
        <taxon>Fungi</taxon>
        <taxon>Dikarya</taxon>
        <taxon>Ascomycota</taxon>
        <taxon>Pezizomycotina</taxon>
        <taxon>Eurotiomycetes</taxon>
        <taxon>Eurotiomycetidae</taxon>
        <taxon>Eurotiales</taxon>
        <taxon>Aspergillaceae</taxon>
        <taxon>Penicillium</taxon>
    </lineage>
</organism>